<name>A0AA38R8D5_9PEZI</name>
<sequence length="339" mass="38111">MDLRDLPVEIRQRVFAHLDTSAFAALRSCSKSFGFVTRILFETLRFSAIGDQQAKRLAHIAQFTVAGEVSTLVLQPRIATAEPEPLSPAVMRPVTDSTEGLTSFEPVELALTHGTPELDRRTRSLLQDILLSNAQLRSLDLELAWTFFRHASLPKEAAARLTAVRLSIKPDGKRQKRKGVRISKALKKGLKPFFSQLDALETLSLDFFRMDQQQRHCALSFVVDRGKTWKGLKHLAIINLPCHQDLVPLLERHSDTLETVEPGDASFEGSWEALRNALGKMPTLQTSFWGSIAVTCEGKTKTWDFGDEADDFRSYFAHEEPLPAPCYPRDRRLLAIKGM</sequence>
<evidence type="ECO:0000259" key="1">
    <source>
        <dbReference type="PROSITE" id="PS50181"/>
    </source>
</evidence>
<accession>A0AA38R8D5</accession>
<dbReference type="Proteomes" id="UP001174694">
    <property type="component" value="Unassembled WGS sequence"/>
</dbReference>
<dbReference type="PROSITE" id="PS50181">
    <property type="entry name" value="FBOX"/>
    <property type="match status" value="1"/>
</dbReference>
<dbReference type="InterPro" id="IPR001810">
    <property type="entry name" value="F-box_dom"/>
</dbReference>
<reference evidence="2" key="1">
    <citation type="submission" date="2022-07" db="EMBL/GenBank/DDBJ databases">
        <title>Fungi with potential for degradation of polypropylene.</title>
        <authorList>
            <person name="Gostincar C."/>
        </authorList>
    </citation>
    <scope>NUCLEOTIDE SEQUENCE</scope>
    <source>
        <strain evidence="2">EXF-13308</strain>
    </source>
</reference>
<protein>
    <recommendedName>
        <fullName evidence="1">F-box domain-containing protein</fullName>
    </recommendedName>
</protein>
<keyword evidence="3" id="KW-1185">Reference proteome</keyword>
<dbReference type="Pfam" id="PF00646">
    <property type="entry name" value="F-box"/>
    <property type="match status" value="1"/>
</dbReference>
<comment type="caution">
    <text evidence="2">The sequence shown here is derived from an EMBL/GenBank/DDBJ whole genome shotgun (WGS) entry which is preliminary data.</text>
</comment>
<organism evidence="2 3">
    <name type="scientific">Pleurostoma richardsiae</name>
    <dbReference type="NCBI Taxonomy" id="41990"/>
    <lineage>
        <taxon>Eukaryota</taxon>
        <taxon>Fungi</taxon>
        <taxon>Dikarya</taxon>
        <taxon>Ascomycota</taxon>
        <taxon>Pezizomycotina</taxon>
        <taxon>Sordariomycetes</taxon>
        <taxon>Sordariomycetidae</taxon>
        <taxon>Calosphaeriales</taxon>
        <taxon>Pleurostomataceae</taxon>
        <taxon>Pleurostoma</taxon>
    </lineage>
</organism>
<proteinExistence type="predicted"/>
<dbReference type="AlphaFoldDB" id="A0AA38R8D5"/>
<gene>
    <name evidence="2" type="ORF">NKR23_g12146</name>
</gene>
<evidence type="ECO:0000313" key="3">
    <source>
        <dbReference type="Proteomes" id="UP001174694"/>
    </source>
</evidence>
<feature type="domain" description="F-box" evidence="1">
    <location>
        <begin position="1"/>
        <end position="44"/>
    </location>
</feature>
<dbReference type="EMBL" id="JANBVO010000085">
    <property type="protein sequence ID" value="KAJ9130556.1"/>
    <property type="molecule type" value="Genomic_DNA"/>
</dbReference>
<evidence type="ECO:0000313" key="2">
    <source>
        <dbReference type="EMBL" id="KAJ9130556.1"/>
    </source>
</evidence>